<proteinExistence type="predicted"/>
<reference evidence="1" key="1">
    <citation type="journal article" date="2019" name="MBio">
        <title>Virus Genomes from Deep Sea Sediments Expand the Ocean Megavirome and Support Independent Origins of Viral Gigantism.</title>
        <authorList>
            <person name="Backstrom D."/>
            <person name="Yutin N."/>
            <person name="Jorgensen S.L."/>
            <person name="Dharamshi J."/>
            <person name="Homa F."/>
            <person name="Zaremba-Niedwiedzka K."/>
            <person name="Spang A."/>
            <person name="Wolf Y.I."/>
            <person name="Koonin E.V."/>
            <person name="Ettema T.J."/>
        </authorList>
    </citation>
    <scope>NUCLEOTIDE SEQUENCE</scope>
</reference>
<gene>
    <name evidence="1" type="ORF">LCDPAC02_01340</name>
</gene>
<accession>A0A481YQ86</accession>
<evidence type="ECO:0000313" key="1">
    <source>
        <dbReference type="EMBL" id="QBK84935.1"/>
    </source>
</evidence>
<dbReference type="EMBL" id="MK500300">
    <property type="protein sequence ID" value="QBK84935.1"/>
    <property type="molecule type" value="Genomic_DNA"/>
</dbReference>
<organism evidence="1">
    <name type="scientific">Pithovirus LCDPAC02</name>
    <dbReference type="NCBI Taxonomy" id="2506601"/>
    <lineage>
        <taxon>Viruses</taxon>
        <taxon>Pithoviruses</taxon>
    </lineage>
</organism>
<name>A0A481YQ86_9VIRU</name>
<sequence length="259" mass="31004">MEVTILNLPEEIIEEILNFHNLVFGENYTEYWANKRLYKIYKETKEKRIIKGAAGYVNELKDVIHDENILSWIENINPPDIMRNLTKYFLEEDYMMREYYIQDCNNYELLIALSIMYNLPLCAKIGLTEEIVDNICENFTYGYYCRFDADISIHAFLELDIEEIDNSNIDKCFERVCYDTEFSQEDYGLGLSNIVNDIIYICGKVWIKNYNHNYNDYNFSILPDHISDVEHKEKILIKMFEIIDLYKDRPYIKRLLGIE</sequence>
<protein>
    <submittedName>
        <fullName evidence="1">Uncharacterized protein</fullName>
    </submittedName>
</protein>